<reference evidence="1 2" key="1">
    <citation type="journal article" date="2017" name="Nat. Microbiol.">
        <title>Natural product diversity associated with the nematode symbionts Photorhabdus and Xenorhabdus.</title>
        <authorList>
            <person name="Tobias N.J."/>
            <person name="Wolff H."/>
            <person name="Djahanschiri B."/>
            <person name="Grundmann F."/>
            <person name="Kronenwerth M."/>
            <person name="Shi Y.M."/>
            <person name="Simonyi S."/>
            <person name="Grun P."/>
            <person name="Shapiro-Ilan D."/>
            <person name="Pidot S.J."/>
            <person name="Stinear T.P."/>
            <person name="Ebersberger I."/>
            <person name="Bode H.B."/>
        </authorList>
    </citation>
    <scope>NUCLEOTIDE SEQUENCE [LARGE SCALE GENOMIC DNA]</scope>
    <source>
        <strain evidence="1 2">DSM 17903</strain>
    </source>
</reference>
<dbReference type="EMBL" id="NJAI01000006">
    <property type="protein sequence ID" value="PHM53620.1"/>
    <property type="molecule type" value="Genomic_DNA"/>
</dbReference>
<dbReference type="AlphaFoldDB" id="A0A2G0Q329"/>
<accession>A0A2G0Q329</accession>
<gene>
    <name evidence="1" type="ORF">Xhom_03619</name>
</gene>
<sequence>MIIIGAIPASVNLLTTRKLKIFIFGLFGDLFSCRRAATRNLLDIEPMKSGCSQAMTYTVFL</sequence>
<evidence type="ECO:0000313" key="2">
    <source>
        <dbReference type="Proteomes" id="UP000225433"/>
    </source>
</evidence>
<proteinExistence type="predicted"/>
<protein>
    <submittedName>
        <fullName evidence="1">Uncharacterized protein</fullName>
    </submittedName>
</protein>
<dbReference type="Proteomes" id="UP000225433">
    <property type="component" value="Unassembled WGS sequence"/>
</dbReference>
<organism evidence="1 2">
    <name type="scientific">Xenorhabdus hominickii</name>
    <dbReference type="NCBI Taxonomy" id="351679"/>
    <lineage>
        <taxon>Bacteria</taxon>
        <taxon>Pseudomonadati</taxon>
        <taxon>Pseudomonadota</taxon>
        <taxon>Gammaproteobacteria</taxon>
        <taxon>Enterobacterales</taxon>
        <taxon>Morganellaceae</taxon>
        <taxon>Xenorhabdus</taxon>
    </lineage>
</organism>
<name>A0A2G0Q329_XENHO</name>
<evidence type="ECO:0000313" key="1">
    <source>
        <dbReference type="EMBL" id="PHM53620.1"/>
    </source>
</evidence>
<comment type="caution">
    <text evidence="1">The sequence shown here is derived from an EMBL/GenBank/DDBJ whole genome shotgun (WGS) entry which is preliminary data.</text>
</comment>